<evidence type="ECO:0000256" key="3">
    <source>
        <dbReference type="ARBA" id="ARBA00022989"/>
    </source>
</evidence>
<keyword evidence="3 5" id="KW-1133">Transmembrane helix</keyword>
<dbReference type="InterPro" id="IPR036259">
    <property type="entry name" value="MFS_trans_sf"/>
</dbReference>
<evidence type="ECO:0000256" key="5">
    <source>
        <dbReference type="SAM" id="Phobius"/>
    </source>
</evidence>
<protein>
    <submittedName>
        <fullName evidence="7">MFS transporter</fullName>
    </submittedName>
</protein>
<dbReference type="PROSITE" id="PS50850">
    <property type="entry name" value="MFS"/>
    <property type="match status" value="1"/>
</dbReference>
<feature type="transmembrane region" description="Helical" evidence="5">
    <location>
        <begin position="219"/>
        <end position="242"/>
    </location>
</feature>
<dbReference type="EMBL" id="JBHMAS010000021">
    <property type="protein sequence ID" value="MFB9780330.1"/>
    <property type="molecule type" value="Genomic_DNA"/>
</dbReference>
<proteinExistence type="predicted"/>
<keyword evidence="8" id="KW-1185">Reference proteome</keyword>
<gene>
    <name evidence="7" type="ORF">ACFFQ6_11600</name>
</gene>
<feature type="transmembrane region" description="Helical" evidence="5">
    <location>
        <begin position="339"/>
        <end position="362"/>
    </location>
</feature>
<accession>A0ABV5XCX2</accession>
<dbReference type="Pfam" id="PF07690">
    <property type="entry name" value="MFS_1"/>
    <property type="match status" value="1"/>
</dbReference>
<feature type="transmembrane region" description="Helical" evidence="5">
    <location>
        <begin position="254"/>
        <end position="274"/>
    </location>
</feature>
<dbReference type="RefSeq" id="WP_378374568.1">
    <property type="nucleotide sequence ID" value="NZ_JBHMAS010000021.1"/>
</dbReference>
<reference evidence="7 8" key="1">
    <citation type="submission" date="2024-09" db="EMBL/GenBank/DDBJ databases">
        <authorList>
            <person name="Sun Q."/>
            <person name="Mori K."/>
        </authorList>
    </citation>
    <scope>NUCLEOTIDE SEQUENCE [LARGE SCALE GENOMIC DNA]</scope>
    <source>
        <strain evidence="7 8">JCM 11411</strain>
    </source>
</reference>
<feature type="transmembrane region" description="Helical" evidence="5">
    <location>
        <begin position="369"/>
        <end position="388"/>
    </location>
</feature>
<evidence type="ECO:0000256" key="4">
    <source>
        <dbReference type="ARBA" id="ARBA00023136"/>
    </source>
</evidence>
<feature type="transmembrane region" description="Helical" evidence="5">
    <location>
        <begin position="286"/>
        <end position="319"/>
    </location>
</feature>
<evidence type="ECO:0000256" key="1">
    <source>
        <dbReference type="ARBA" id="ARBA00004651"/>
    </source>
</evidence>
<evidence type="ECO:0000313" key="7">
    <source>
        <dbReference type="EMBL" id="MFB9780330.1"/>
    </source>
</evidence>
<sequence>MNEGMPKEMKKGQVAFLTGTHVVNDLYQGAVPALLPFMMLERGYSYSAVAGITLAATGLSSVVQPAFGMLVDRKSRNWLVPTGFVTAAAGIVVAAMSTTYIVTWLAIAVAGIGIAAYHPPATNLARAAGGHSQKAMSVFSVGGTLGASLAPPFVTLVVGSLGLSGGYLLAVPAVVAAIWWMVAQSRSANTGAAESAQSLSAQLAANGPVSDDWRSFTRLVLVTVCWSIPYVTTLSLVSPFVLNALNGSSSSAAIVLSSFTLAGAAGTLLGGVLADRRGRRASIRLGYLLAVPSLALLAAAPNVAVAELGIVCLGFAMFLPFAPQVTLAQDYLPNRPGTASGVTLGLAMSVGGIASPLFGYLADHFGPRMAIGATTAVLFVGAVIAFTLRDRRLDPEDETERELDVIALR</sequence>
<keyword evidence="2 5" id="KW-0812">Transmembrane</keyword>
<feature type="transmembrane region" description="Helical" evidence="5">
    <location>
        <begin position="44"/>
        <end position="71"/>
    </location>
</feature>
<dbReference type="PANTHER" id="PTHR43129">
    <property type="entry name" value="FOSMIDOMYCIN RESISTANCE PROTEIN"/>
    <property type="match status" value="1"/>
</dbReference>
<feature type="transmembrane region" description="Helical" evidence="5">
    <location>
        <begin position="138"/>
        <end position="158"/>
    </location>
</feature>
<evidence type="ECO:0000313" key="8">
    <source>
        <dbReference type="Proteomes" id="UP001589587"/>
    </source>
</evidence>
<dbReference type="Gene3D" id="1.20.1250.20">
    <property type="entry name" value="MFS general substrate transporter like domains"/>
    <property type="match status" value="2"/>
</dbReference>
<comment type="subcellular location">
    <subcellularLocation>
        <location evidence="1">Cell membrane</location>
        <topology evidence="1">Multi-pass membrane protein</topology>
    </subcellularLocation>
</comment>
<name>A0ABV5XCX2_9NOCA</name>
<keyword evidence="4 5" id="KW-0472">Membrane</keyword>
<feature type="domain" description="Major facilitator superfamily (MFS) profile" evidence="6">
    <location>
        <begin position="215"/>
        <end position="409"/>
    </location>
</feature>
<evidence type="ECO:0000259" key="6">
    <source>
        <dbReference type="PROSITE" id="PS50850"/>
    </source>
</evidence>
<organism evidence="7 8">
    <name type="scientific">Rhodococcus baikonurensis</name>
    <dbReference type="NCBI Taxonomy" id="172041"/>
    <lineage>
        <taxon>Bacteria</taxon>
        <taxon>Bacillati</taxon>
        <taxon>Actinomycetota</taxon>
        <taxon>Actinomycetes</taxon>
        <taxon>Mycobacteriales</taxon>
        <taxon>Nocardiaceae</taxon>
        <taxon>Rhodococcus</taxon>
        <taxon>Rhodococcus erythropolis group</taxon>
    </lineage>
</organism>
<evidence type="ECO:0000256" key="2">
    <source>
        <dbReference type="ARBA" id="ARBA00022692"/>
    </source>
</evidence>
<feature type="transmembrane region" description="Helical" evidence="5">
    <location>
        <begin position="101"/>
        <end position="117"/>
    </location>
</feature>
<dbReference type="CDD" id="cd17478">
    <property type="entry name" value="MFS_FsR"/>
    <property type="match status" value="1"/>
</dbReference>
<dbReference type="InterPro" id="IPR011701">
    <property type="entry name" value="MFS"/>
</dbReference>
<dbReference type="InterPro" id="IPR020846">
    <property type="entry name" value="MFS_dom"/>
</dbReference>
<feature type="transmembrane region" description="Helical" evidence="5">
    <location>
        <begin position="78"/>
        <end position="95"/>
    </location>
</feature>
<feature type="transmembrane region" description="Helical" evidence="5">
    <location>
        <begin position="164"/>
        <end position="182"/>
    </location>
</feature>
<dbReference type="Proteomes" id="UP001589587">
    <property type="component" value="Unassembled WGS sequence"/>
</dbReference>
<dbReference type="SUPFAM" id="SSF103473">
    <property type="entry name" value="MFS general substrate transporter"/>
    <property type="match status" value="1"/>
</dbReference>
<comment type="caution">
    <text evidence="7">The sequence shown here is derived from an EMBL/GenBank/DDBJ whole genome shotgun (WGS) entry which is preliminary data.</text>
</comment>
<dbReference type="PANTHER" id="PTHR43129:SF1">
    <property type="entry name" value="FOSMIDOMYCIN RESISTANCE PROTEIN"/>
    <property type="match status" value="1"/>
</dbReference>